<organism evidence="1 2">
    <name type="scientific">Hoyosella rhizosphaerae</name>
    <dbReference type="NCBI Taxonomy" id="1755582"/>
    <lineage>
        <taxon>Bacteria</taxon>
        <taxon>Bacillati</taxon>
        <taxon>Actinomycetota</taxon>
        <taxon>Actinomycetes</taxon>
        <taxon>Mycobacteriales</taxon>
        <taxon>Hoyosellaceae</taxon>
        <taxon>Hoyosella</taxon>
    </lineage>
</organism>
<name>A0A916U6U9_9ACTN</name>
<evidence type="ECO:0000313" key="1">
    <source>
        <dbReference type="EMBL" id="GGC62773.1"/>
    </source>
</evidence>
<gene>
    <name evidence="1" type="ORF">GCM10011410_14010</name>
</gene>
<proteinExistence type="predicted"/>
<evidence type="ECO:0000313" key="2">
    <source>
        <dbReference type="Proteomes" id="UP000641514"/>
    </source>
</evidence>
<sequence>MGFGYRHRGKIAVAGTCAIALAVTGCQSESNDAGTSYEVWGLDQADTREDGGGHLYIWAGADISEGSPGNATPTIIDLGDAAEAAGCDVAKRPHMALTNNTDTPTHAIISNVASGDTHFMDIDTREIVGCISTVDGFNGAGGSHAAHASVATPDDSMVIVADMNHGPDSGYLHKIRTDYSANDFELVETLPLAEFADALGTDTVRPICHEFTNDGKFAYVTLAHGGLLIVDVGSADAESPMQVTHVHEASTMPGAGCGAFPISDDLMITNGESGASGGDDFMFFHDTSRISDGEFPTPEVLELPGDDTHGTAFCTSTDGREYALSLMRVSNDINIIDLESREVVHTTTMATEFSPNPAPDLGFIRGNQMFVSLRGAQPLTAINDLTDAARTPGIAVLTVSNDCHSFTWEESDLLAMDANPNTVDVDGVEVSASDPHGMSIIER</sequence>
<comment type="caution">
    <text evidence="1">The sequence shown here is derived from an EMBL/GenBank/DDBJ whole genome shotgun (WGS) entry which is preliminary data.</text>
</comment>
<dbReference type="PROSITE" id="PS51257">
    <property type="entry name" value="PROKAR_LIPOPROTEIN"/>
    <property type="match status" value="1"/>
</dbReference>
<dbReference type="RefSeq" id="WP_188671894.1">
    <property type="nucleotide sequence ID" value="NZ_BMJH01000001.1"/>
</dbReference>
<reference evidence="1" key="1">
    <citation type="journal article" date="2014" name="Int. J. Syst. Evol. Microbiol.">
        <title>Complete genome sequence of Corynebacterium casei LMG S-19264T (=DSM 44701T), isolated from a smear-ripened cheese.</title>
        <authorList>
            <consortium name="US DOE Joint Genome Institute (JGI-PGF)"/>
            <person name="Walter F."/>
            <person name="Albersmeier A."/>
            <person name="Kalinowski J."/>
            <person name="Ruckert C."/>
        </authorList>
    </citation>
    <scope>NUCLEOTIDE SEQUENCE</scope>
    <source>
        <strain evidence="1">CGMCC 1.15478</strain>
    </source>
</reference>
<accession>A0A916U6U9</accession>
<dbReference type="AlphaFoldDB" id="A0A916U6U9"/>
<dbReference type="EMBL" id="BMJH01000001">
    <property type="protein sequence ID" value="GGC62773.1"/>
    <property type="molecule type" value="Genomic_DNA"/>
</dbReference>
<dbReference type="SUPFAM" id="SSF51004">
    <property type="entry name" value="C-terminal (heme d1) domain of cytochrome cd1-nitrite reductase"/>
    <property type="match status" value="1"/>
</dbReference>
<reference evidence="1" key="2">
    <citation type="submission" date="2020-09" db="EMBL/GenBank/DDBJ databases">
        <authorList>
            <person name="Sun Q."/>
            <person name="Zhou Y."/>
        </authorList>
    </citation>
    <scope>NUCLEOTIDE SEQUENCE</scope>
    <source>
        <strain evidence="1">CGMCC 1.15478</strain>
    </source>
</reference>
<dbReference type="Proteomes" id="UP000641514">
    <property type="component" value="Unassembled WGS sequence"/>
</dbReference>
<protein>
    <submittedName>
        <fullName evidence="1">Uncharacterized protein</fullName>
    </submittedName>
</protein>
<dbReference type="InterPro" id="IPR011048">
    <property type="entry name" value="Haem_d1_sf"/>
</dbReference>
<keyword evidence="2" id="KW-1185">Reference proteome</keyword>